<comment type="caution">
    <text evidence="1">The sequence shown here is derived from an EMBL/GenBank/DDBJ whole genome shotgun (WGS) entry which is preliminary data.</text>
</comment>
<dbReference type="Proteomes" id="UP000784294">
    <property type="component" value="Unassembled WGS sequence"/>
</dbReference>
<sequence length="150" mass="17505">MVRISGYLGETEAWKQRVDTINQRVKQVQDTNYGLVEQSSQLPDLTNQVKQLESVMDKWSEARQTSKHLTARYRSLASELEDQIDALRPQSTQLREALEARLNQRALIDPMLKQLRVLANQTALAQNISWQAYREAQERMGKFNSKWLTW</sequence>
<evidence type="ECO:0000313" key="2">
    <source>
        <dbReference type="Proteomes" id="UP000784294"/>
    </source>
</evidence>
<dbReference type="AlphaFoldDB" id="A0A448WKM6"/>
<evidence type="ECO:0000313" key="1">
    <source>
        <dbReference type="EMBL" id="VEL14092.1"/>
    </source>
</evidence>
<dbReference type="EMBL" id="CAAALY010019962">
    <property type="protein sequence ID" value="VEL14092.1"/>
    <property type="molecule type" value="Genomic_DNA"/>
</dbReference>
<organism evidence="1 2">
    <name type="scientific">Protopolystoma xenopodis</name>
    <dbReference type="NCBI Taxonomy" id="117903"/>
    <lineage>
        <taxon>Eukaryota</taxon>
        <taxon>Metazoa</taxon>
        <taxon>Spiralia</taxon>
        <taxon>Lophotrochozoa</taxon>
        <taxon>Platyhelminthes</taxon>
        <taxon>Monogenea</taxon>
        <taxon>Polyopisthocotylea</taxon>
        <taxon>Polystomatidea</taxon>
        <taxon>Polystomatidae</taxon>
        <taxon>Protopolystoma</taxon>
    </lineage>
</organism>
<dbReference type="SUPFAM" id="SSF58104">
    <property type="entry name" value="Methyl-accepting chemotaxis protein (MCP) signaling domain"/>
    <property type="match status" value="1"/>
</dbReference>
<accession>A0A448WKM6</accession>
<reference evidence="1" key="1">
    <citation type="submission" date="2018-11" db="EMBL/GenBank/DDBJ databases">
        <authorList>
            <consortium name="Pathogen Informatics"/>
        </authorList>
    </citation>
    <scope>NUCLEOTIDE SEQUENCE</scope>
</reference>
<proteinExistence type="predicted"/>
<keyword evidence="2" id="KW-1185">Reference proteome</keyword>
<name>A0A448WKM6_9PLAT</name>
<gene>
    <name evidence="1" type="ORF">PXEA_LOCUS7532</name>
</gene>
<protein>
    <submittedName>
        <fullName evidence="1">Uncharacterized protein</fullName>
    </submittedName>
</protein>